<name>A0ABS0NG29_9ACTN</name>
<sequence>MASDGTGAGRPGGDDARTGAAPGVLVRDFRPADADALVAVRRLVRPYHVMSPAGVAWQVAGAPAAQRFRMLVAEIDGRVVGCAGVGLAFDSSEPGQAFAHPMVHPRERGRGAGGALVAEAERYLTDLGATSLYTWAVTDDGSPGFAVRRGYRPLRVARYLRLDLRAAEPPAPAGPPPGVELCIAADLADDPRPFYRADVEATLDEPGDVPSDTLSYQDWLALYWSHPDFDRGLTTLAVAGGAVVAFATAHTDGEGGYLSAMTGTVRAHRGRGLAKLVKSHSLRLARAAGCAWAYTGNDTENGPMLAVNAWFGYRPAGAEQRFVTGLGG</sequence>
<dbReference type="InterPro" id="IPR000182">
    <property type="entry name" value="GNAT_dom"/>
</dbReference>
<dbReference type="Pfam" id="PF00583">
    <property type="entry name" value="Acetyltransf_1"/>
    <property type="match status" value="2"/>
</dbReference>
<dbReference type="RefSeq" id="WP_197987861.1">
    <property type="nucleotide sequence ID" value="NZ_JACYXC010000001.1"/>
</dbReference>
<reference evidence="5 6" key="1">
    <citation type="submission" date="2020-09" db="EMBL/GenBank/DDBJ databases">
        <title>Biosynthesis of the nuclear factor of activated T cells inhibitor NFAT-133 and its congeners in Streptomyces pactum.</title>
        <authorList>
            <person name="Zhou W."/>
            <person name="Posri P."/>
            <person name="Abugrain M.E."/>
            <person name="Weisberg A.J."/>
            <person name="Chang J.H."/>
            <person name="Mahmud T."/>
        </authorList>
    </citation>
    <scope>NUCLEOTIDE SEQUENCE [LARGE SCALE GENOMIC DNA]</scope>
    <source>
        <strain evidence="5 6">ATCC 27456</strain>
    </source>
</reference>
<protein>
    <submittedName>
        <fullName evidence="5">GNAT family N-acetyltransferase</fullName>
    </submittedName>
</protein>
<organism evidence="5 6">
    <name type="scientific">Streptomyces pactum</name>
    <dbReference type="NCBI Taxonomy" id="68249"/>
    <lineage>
        <taxon>Bacteria</taxon>
        <taxon>Bacillati</taxon>
        <taxon>Actinomycetota</taxon>
        <taxon>Actinomycetes</taxon>
        <taxon>Kitasatosporales</taxon>
        <taxon>Streptomycetaceae</taxon>
        <taxon>Streptomyces</taxon>
    </lineage>
</organism>
<feature type="region of interest" description="Disordered" evidence="3">
    <location>
        <begin position="1"/>
        <end position="20"/>
    </location>
</feature>
<evidence type="ECO:0000313" key="5">
    <source>
        <dbReference type="EMBL" id="MBH5334128.1"/>
    </source>
</evidence>
<dbReference type="Gene3D" id="3.40.630.30">
    <property type="match status" value="1"/>
</dbReference>
<feature type="domain" description="N-acetyltransferase" evidence="4">
    <location>
        <begin position="24"/>
        <end position="165"/>
    </location>
</feature>
<dbReference type="SUPFAM" id="SSF55729">
    <property type="entry name" value="Acyl-CoA N-acyltransferases (Nat)"/>
    <property type="match status" value="2"/>
</dbReference>
<keyword evidence="2" id="KW-0012">Acyltransferase</keyword>
<dbReference type="EMBL" id="JACYXC010000001">
    <property type="protein sequence ID" value="MBH5334128.1"/>
    <property type="molecule type" value="Genomic_DNA"/>
</dbReference>
<dbReference type="InterPro" id="IPR016181">
    <property type="entry name" value="Acyl_CoA_acyltransferase"/>
</dbReference>
<keyword evidence="6" id="KW-1185">Reference proteome</keyword>
<proteinExistence type="predicted"/>
<evidence type="ECO:0000313" key="6">
    <source>
        <dbReference type="Proteomes" id="UP000807371"/>
    </source>
</evidence>
<dbReference type="Proteomes" id="UP000807371">
    <property type="component" value="Unassembled WGS sequence"/>
</dbReference>
<evidence type="ECO:0000259" key="4">
    <source>
        <dbReference type="PROSITE" id="PS51186"/>
    </source>
</evidence>
<dbReference type="PROSITE" id="PS51186">
    <property type="entry name" value="GNAT"/>
    <property type="match status" value="2"/>
</dbReference>
<gene>
    <name evidence="5" type="ORF">IHE55_04650</name>
</gene>
<evidence type="ECO:0000256" key="1">
    <source>
        <dbReference type="ARBA" id="ARBA00022679"/>
    </source>
</evidence>
<evidence type="ECO:0000256" key="2">
    <source>
        <dbReference type="ARBA" id="ARBA00023315"/>
    </source>
</evidence>
<feature type="domain" description="N-acetyltransferase" evidence="4">
    <location>
        <begin position="189"/>
        <end position="328"/>
    </location>
</feature>
<comment type="caution">
    <text evidence="5">The sequence shown here is derived from an EMBL/GenBank/DDBJ whole genome shotgun (WGS) entry which is preliminary data.</text>
</comment>
<evidence type="ECO:0000256" key="3">
    <source>
        <dbReference type="SAM" id="MobiDB-lite"/>
    </source>
</evidence>
<dbReference type="CDD" id="cd04301">
    <property type="entry name" value="NAT_SF"/>
    <property type="match status" value="1"/>
</dbReference>
<feature type="compositionally biased region" description="Gly residues" evidence="3">
    <location>
        <begin position="1"/>
        <end position="11"/>
    </location>
</feature>
<dbReference type="InterPro" id="IPR050832">
    <property type="entry name" value="Bact_Acetyltransf"/>
</dbReference>
<dbReference type="PANTHER" id="PTHR43877">
    <property type="entry name" value="AMINOALKYLPHOSPHONATE N-ACETYLTRANSFERASE-RELATED-RELATED"/>
    <property type="match status" value="1"/>
</dbReference>
<keyword evidence="1" id="KW-0808">Transferase</keyword>
<accession>A0ABS0NG29</accession>
<dbReference type="PANTHER" id="PTHR43877:SF1">
    <property type="entry name" value="ACETYLTRANSFERASE"/>
    <property type="match status" value="1"/>
</dbReference>